<dbReference type="InterPro" id="IPR022742">
    <property type="entry name" value="Hydrolase_4"/>
</dbReference>
<evidence type="ECO:0000313" key="3">
    <source>
        <dbReference type="EMBL" id="AFU99491.1"/>
    </source>
</evidence>
<dbReference type="PIRSF" id="PIRSF037442">
    <property type="entry name" value="UCP037442_abhydr"/>
    <property type="match status" value="1"/>
</dbReference>
<keyword evidence="1" id="KW-1133">Transmembrane helix</keyword>
<dbReference type="KEGG" id="saga:M5M_11570"/>
<dbReference type="InterPro" id="IPR017208">
    <property type="entry name" value="UCP037442_abhydr"/>
</dbReference>
<keyword evidence="1" id="KW-0472">Membrane</keyword>
<protein>
    <recommendedName>
        <fullName evidence="2">Serine aminopeptidase S33 domain-containing protein</fullName>
    </recommendedName>
</protein>
<proteinExistence type="predicted"/>
<dbReference type="OrthoDB" id="9785076at2"/>
<organism evidence="3 4">
    <name type="scientific">Simiduia agarivorans (strain DSM 21679 / JCM 13881 / BCRC 17597 / SA1)</name>
    <dbReference type="NCBI Taxonomy" id="1117647"/>
    <lineage>
        <taxon>Bacteria</taxon>
        <taxon>Pseudomonadati</taxon>
        <taxon>Pseudomonadota</taxon>
        <taxon>Gammaproteobacteria</taxon>
        <taxon>Cellvibrionales</taxon>
        <taxon>Cellvibrionaceae</taxon>
        <taxon>Simiduia</taxon>
    </lineage>
</organism>
<dbReference type="HOGENOM" id="CLU_058232_0_1_6"/>
<dbReference type="Proteomes" id="UP000000466">
    <property type="component" value="Chromosome"/>
</dbReference>
<evidence type="ECO:0000259" key="2">
    <source>
        <dbReference type="Pfam" id="PF12146"/>
    </source>
</evidence>
<evidence type="ECO:0000256" key="1">
    <source>
        <dbReference type="SAM" id="Phobius"/>
    </source>
</evidence>
<dbReference type="Pfam" id="PF12146">
    <property type="entry name" value="Hydrolase_4"/>
    <property type="match status" value="1"/>
</dbReference>
<dbReference type="AlphaFoldDB" id="K4KKF0"/>
<dbReference type="RefSeq" id="WP_015047655.1">
    <property type="nucleotide sequence ID" value="NC_018868.3"/>
</dbReference>
<feature type="transmembrane region" description="Helical" evidence="1">
    <location>
        <begin position="151"/>
        <end position="170"/>
    </location>
</feature>
<keyword evidence="1" id="KW-0812">Transmembrane</keyword>
<dbReference type="InterPro" id="IPR029058">
    <property type="entry name" value="AB_hydrolase_fold"/>
</dbReference>
<dbReference type="SUPFAM" id="SSF53474">
    <property type="entry name" value="alpha/beta-Hydrolases"/>
    <property type="match status" value="1"/>
</dbReference>
<accession>K4KKF0</accession>
<keyword evidence="4" id="KW-1185">Reference proteome</keyword>
<reference evidence="3 4" key="1">
    <citation type="journal article" date="2013" name="Genome Announc.">
        <title>Complete genome sequence of Simiduia agarivorans SA1(T), a marine bacterium able to degrade a variety of polysaccharides.</title>
        <authorList>
            <person name="Lin S.Y."/>
            <person name="Shieh W.Y."/>
            <person name="Chen J.S."/>
            <person name="Tang S.L."/>
        </authorList>
    </citation>
    <scope>NUCLEOTIDE SEQUENCE [LARGE SCALE GENOMIC DNA]</scope>
    <source>
        <strain evidence="4">DSM 21679 / JCM 13881 / BCRC 17597 / SA1</strain>
    </source>
</reference>
<dbReference type="Gene3D" id="3.40.50.1820">
    <property type="entry name" value="alpha/beta hydrolase"/>
    <property type="match status" value="1"/>
</dbReference>
<name>K4KKF0_SIMAS</name>
<gene>
    <name evidence="3" type="ordered locus">M5M_11570</name>
</gene>
<evidence type="ECO:0000313" key="4">
    <source>
        <dbReference type="Proteomes" id="UP000000466"/>
    </source>
</evidence>
<feature type="domain" description="Serine aminopeptidase S33" evidence="2">
    <location>
        <begin position="33"/>
        <end position="154"/>
    </location>
</feature>
<dbReference type="EMBL" id="CP003746">
    <property type="protein sequence ID" value="AFU99491.1"/>
    <property type="molecule type" value="Genomic_DNA"/>
</dbReference>
<dbReference type="eggNOG" id="COG4757">
    <property type="taxonomic scope" value="Bacteria"/>
</dbReference>
<dbReference type="STRING" id="1117647.M5M_11570"/>
<sequence length="288" mass="32322">MNPFQQLRLNTQAGHAITARLFSPANPVRNAICIIAPATGVAQYHYEDFAHWLSEQGYHVLTFDYEGMGLSVNGHVKHSTSDIVSWADQDCPAVLHYVRQHFADTACIWIGHSVGGHLLGMMPDTSPITRAITIAAGVGTWWYNAAPTKRIVWFLWYFLVPVTVPLLGYFPGNKLGLLCDMPKGVILQWRRWCLQEDYSVGYEGRWLADRYAAVRLPITAIEFSDDEMMSSKSLDKLHSFFTGAPVTRIVATPEHAGTRRIGHIGWSKKSFRTLWEKIIGPHIGAKDA</sequence>